<organism evidence="1 2">
    <name type="scientific">Zhengella mangrovi</name>
    <dbReference type="NCBI Taxonomy" id="1982044"/>
    <lineage>
        <taxon>Bacteria</taxon>
        <taxon>Pseudomonadati</taxon>
        <taxon>Pseudomonadota</taxon>
        <taxon>Alphaproteobacteria</taxon>
        <taxon>Hyphomicrobiales</taxon>
        <taxon>Notoacmeibacteraceae</taxon>
        <taxon>Zhengella</taxon>
    </lineage>
</organism>
<dbReference type="AlphaFoldDB" id="A0A2G1QHI3"/>
<name>A0A2G1QHI3_9HYPH</name>
<sequence length="242" mass="26530">MTLARSSTAAEIIADLASLANPENKAGMARYGIRTDRAFGVPNAVLRPLARQIGRDHARALELWESGWREARLLAAFTGEKDKLTPDEAWHWAAGFDSWEIVDSATALFAGTEVWPDLVAGFAADDREFVRRAGFATLVWACVHRKKEPDATFIAWLPLVEAHATDGRNFVRKAVNWALRQIGKRSLACHAPALALAERLAASADATARWIGKDAVRELTAEKTLKRLGTRAAKRVKPGKPA</sequence>
<dbReference type="PANTHER" id="PTHR41291:SF1">
    <property type="entry name" value="DNA ALKYLATION REPAIR PROTEIN"/>
    <property type="match status" value="1"/>
</dbReference>
<dbReference type="EMBL" id="PDVP01000020">
    <property type="protein sequence ID" value="PHP64929.1"/>
    <property type="molecule type" value="Genomic_DNA"/>
</dbReference>
<accession>A0A2G1QHI3</accession>
<dbReference type="CDD" id="cd06561">
    <property type="entry name" value="AlkD_like"/>
    <property type="match status" value="1"/>
</dbReference>
<protein>
    <submittedName>
        <fullName evidence="1">DNA alkylation repair protein</fullName>
    </submittedName>
</protein>
<reference evidence="1 2" key="1">
    <citation type="submission" date="2017-10" db="EMBL/GenBank/DDBJ databases">
        <title>Sedimentibacterium mangrovi gen. nov., sp. nov., a novel member of family Phyllobacteriacea isolated from mangrove sediment.</title>
        <authorList>
            <person name="Liao H."/>
            <person name="Tian Y."/>
        </authorList>
    </citation>
    <scope>NUCLEOTIDE SEQUENCE [LARGE SCALE GENOMIC DNA]</scope>
    <source>
        <strain evidence="1 2">X9-2-2</strain>
    </source>
</reference>
<dbReference type="SUPFAM" id="SSF48371">
    <property type="entry name" value="ARM repeat"/>
    <property type="match status" value="1"/>
</dbReference>
<dbReference type="Pfam" id="PF08713">
    <property type="entry name" value="DNA_alkylation"/>
    <property type="match status" value="1"/>
</dbReference>
<dbReference type="InterPro" id="IPR016024">
    <property type="entry name" value="ARM-type_fold"/>
</dbReference>
<comment type="caution">
    <text evidence="1">The sequence shown here is derived from an EMBL/GenBank/DDBJ whole genome shotgun (WGS) entry which is preliminary data.</text>
</comment>
<dbReference type="Proteomes" id="UP000221168">
    <property type="component" value="Unassembled WGS sequence"/>
</dbReference>
<dbReference type="RefSeq" id="WP_099308462.1">
    <property type="nucleotide sequence ID" value="NZ_PDVP01000020.1"/>
</dbReference>
<dbReference type="Gene3D" id="1.25.10.90">
    <property type="match status" value="1"/>
</dbReference>
<keyword evidence="2" id="KW-1185">Reference proteome</keyword>
<dbReference type="InterPro" id="IPR014825">
    <property type="entry name" value="DNA_alkylation"/>
</dbReference>
<evidence type="ECO:0000313" key="1">
    <source>
        <dbReference type="EMBL" id="PHP64929.1"/>
    </source>
</evidence>
<gene>
    <name evidence="1" type="ORF">CSC94_21590</name>
</gene>
<dbReference type="OrthoDB" id="7345147at2"/>
<dbReference type="PANTHER" id="PTHR41291">
    <property type="entry name" value="DNA ALKYLATION REPAIR PROTEIN"/>
    <property type="match status" value="1"/>
</dbReference>
<evidence type="ECO:0000313" key="2">
    <source>
        <dbReference type="Proteomes" id="UP000221168"/>
    </source>
</evidence>
<proteinExistence type="predicted"/>